<evidence type="ECO:0000256" key="3">
    <source>
        <dbReference type="ARBA" id="ARBA00022692"/>
    </source>
</evidence>
<feature type="transmembrane region" description="Helical" evidence="6">
    <location>
        <begin position="493"/>
        <end position="511"/>
    </location>
</feature>
<proteinExistence type="predicted"/>
<dbReference type="InterPro" id="IPR024923">
    <property type="entry name" value="PG_synth_SpoVB"/>
</dbReference>
<dbReference type="PANTHER" id="PTHR30250">
    <property type="entry name" value="PST FAMILY PREDICTED COLANIC ACID TRANSPORTER"/>
    <property type="match status" value="1"/>
</dbReference>
<dbReference type="GO" id="GO:0005886">
    <property type="term" value="C:plasma membrane"/>
    <property type="evidence" value="ECO:0007669"/>
    <property type="project" value="UniProtKB-SubCell"/>
</dbReference>
<feature type="transmembrane region" description="Helical" evidence="6">
    <location>
        <begin position="12"/>
        <end position="36"/>
    </location>
</feature>
<evidence type="ECO:0000256" key="5">
    <source>
        <dbReference type="ARBA" id="ARBA00023136"/>
    </source>
</evidence>
<keyword evidence="4 6" id="KW-1133">Transmembrane helix</keyword>
<accession>A0A8J8MF88</accession>
<dbReference type="PIRSF" id="PIRSF038958">
    <property type="entry name" value="PG_synth_SpoVB"/>
    <property type="match status" value="1"/>
</dbReference>
<feature type="transmembrane region" description="Helical" evidence="6">
    <location>
        <begin position="88"/>
        <end position="112"/>
    </location>
</feature>
<feature type="transmembrane region" description="Helical" evidence="6">
    <location>
        <begin position="188"/>
        <end position="215"/>
    </location>
</feature>
<evidence type="ECO:0000256" key="4">
    <source>
        <dbReference type="ARBA" id="ARBA00022989"/>
    </source>
</evidence>
<comment type="subcellular location">
    <subcellularLocation>
        <location evidence="1">Cell membrane</location>
        <topology evidence="1">Multi-pass membrane protein</topology>
    </subcellularLocation>
</comment>
<keyword evidence="5 6" id="KW-0472">Membrane</keyword>
<feature type="transmembrane region" description="Helical" evidence="6">
    <location>
        <begin position="404"/>
        <end position="421"/>
    </location>
</feature>
<keyword evidence="3 6" id="KW-0812">Transmembrane</keyword>
<dbReference type="RefSeq" id="WP_113674940.1">
    <property type="nucleotide sequence ID" value="NZ_CP058561.1"/>
</dbReference>
<name>A0A8J8MF88_9FIRM</name>
<dbReference type="Proteomes" id="UP000677305">
    <property type="component" value="Chromosome"/>
</dbReference>
<reference evidence="7 8" key="1">
    <citation type="submission" date="2020-07" db="EMBL/GenBank/DDBJ databases">
        <title>Vallitalea guaymasensis genome.</title>
        <authorList>
            <person name="Postec A."/>
        </authorList>
    </citation>
    <scope>NUCLEOTIDE SEQUENCE [LARGE SCALE GENOMIC DNA]</scope>
    <source>
        <strain evidence="7 8">Ra1766G1</strain>
    </source>
</reference>
<feature type="transmembrane region" description="Helical" evidence="6">
    <location>
        <begin position="294"/>
        <end position="320"/>
    </location>
</feature>
<organism evidence="7 8">
    <name type="scientific">Vallitalea guaymasensis</name>
    <dbReference type="NCBI Taxonomy" id="1185412"/>
    <lineage>
        <taxon>Bacteria</taxon>
        <taxon>Bacillati</taxon>
        <taxon>Bacillota</taxon>
        <taxon>Clostridia</taxon>
        <taxon>Lachnospirales</taxon>
        <taxon>Vallitaleaceae</taxon>
        <taxon>Vallitalea</taxon>
    </lineage>
</organism>
<keyword evidence="2" id="KW-1003">Cell membrane</keyword>
<dbReference type="KEGG" id="vgu:HYG85_23445"/>
<feature type="transmembrane region" description="Helical" evidence="6">
    <location>
        <begin position="464"/>
        <end position="487"/>
    </location>
</feature>
<sequence length="541" mass="59308">MNSLKQKRKGKNLAVQGAILASAGIIVRLIGFAYRIPLVNTIGEEGIGCYSKAFDIYSFGLIISSYGLPSAVSKLVSARMAVKKYKEAHKIFISALCIALLIGLISASIMFFGSSLLADLVYSEKSKHAIRALSPTLLIFSIMAVLRGYFQGMNTMIPTAISQVIEQIFNAIFSIVLASILFTRGYEWGAAGGTLGTGIGAFAGLLTLIGIYFMSRKLFLKRVRKDTNSDSSITHFSFGKLVVLTSVPIIIGSATFHFTNLVDMFMFNDALRFHNYTQEMSDTLYGILNGKYKIIITLPVSIASALAAATIPSITTSIVLKDKKQIKRKINMAIRFTMFIAIPSCVGIFILSEPIIRMLFGISNLEKASLLLKIGSISVVFFALSTISIGVLQGMDRLRVPVISAVKSLLIKVVFNVILLYVFDTNLIGAVVTNIIFAFSSAFFNMRAIKKYTRMKFDIKKTYVIPTISALVMGLSCNIVYTLFGAMRIGNTISTLISILVGACVYLILLIKLKGLDKEELYSVPKGESLIRLLTKMRLLK</sequence>
<evidence type="ECO:0000256" key="2">
    <source>
        <dbReference type="ARBA" id="ARBA00022475"/>
    </source>
</evidence>
<feature type="transmembrane region" description="Helical" evidence="6">
    <location>
        <begin position="162"/>
        <end position="182"/>
    </location>
</feature>
<dbReference type="PANTHER" id="PTHR30250:SF21">
    <property type="entry name" value="LIPID II FLIPPASE MURJ"/>
    <property type="match status" value="1"/>
</dbReference>
<feature type="transmembrane region" description="Helical" evidence="6">
    <location>
        <begin position="427"/>
        <end position="444"/>
    </location>
</feature>
<keyword evidence="8" id="KW-1185">Reference proteome</keyword>
<evidence type="ECO:0000256" key="1">
    <source>
        <dbReference type="ARBA" id="ARBA00004651"/>
    </source>
</evidence>
<feature type="transmembrane region" description="Helical" evidence="6">
    <location>
        <begin position="132"/>
        <end position="150"/>
    </location>
</feature>
<dbReference type="AlphaFoldDB" id="A0A8J8MF88"/>
<evidence type="ECO:0000313" key="7">
    <source>
        <dbReference type="EMBL" id="QUH31723.1"/>
    </source>
</evidence>
<dbReference type="OrthoDB" id="9775950at2"/>
<dbReference type="Pfam" id="PF01943">
    <property type="entry name" value="Polysacc_synt"/>
    <property type="match status" value="1"/>
</dbReference>
<feature type="transmembrane region" description="Helical" evidence="6">
    <location>
        <begin position="371"/>
        <end position="392"/>
    </location>
</feature>
<dbReference type="CDD" id="cd13124">
    <property type="entry name" value="MATE_SpoVB_like"/>
    <property type="match status" value="1"/>
</dbReference>
<dbReference type="InterPro" id="IPR002797">
    <property type="entry name" value="Polysacc_synth"/>
</dbReference>
<dbReference type="EMBL" id="CP058561">
    <property type="protein sequence ID" value="QUH31723.1"/>
    <property type="molecule type" value="Genomic_DNA"/>
</dbReference>
<feature type="transmembrane region" description="Helical" evidence="6">
    <location>
        <begin position="56"/>
        <end position="76"/>
    </location>
</feature>
<protein>
    <submittedName>
        <fullName evidence="7">Polysaccharide biosynthesis protein</fullName>
    </submittedName>
</protein>
<feature type="transmembrane region" description="Helical" evidence="6">
    <location>
        <begin position="332"/>
        <end position="351"/>
    </location>
</feature>
<gene>
    <name evidence="7" type="ORF">HYG85_23445</name>
</gene>
<evidence type="ECO:0000256" key="6">
    <source>
        <dbReference type="SAM" id="Phobius"/>
    </source>
</evidence>
<dbReference type="InterPro" id="IPR050833">
    <property type="entry name" value="Poly_Biosynth_Transport"/>
</dbReference>
<evidence type="ECO:0000313" key="8">
    <source>
        <dbReference type="Proteomes" id="UP000677305"/>
    </source>
</evidence>
<feature type="transmembrane region" description="Helical" evidence="6">
    <location>
        <begin position="236"/>
        <end position="258"/>
    </location>
</feature>